<protein>
    <submittedName>
        <fullName evidence="2">Uncharacterized protein</fullName>
    </submittedName>
</protein>
<evidence type="ECO:0000313" key="3">
    <source>
        <dbReference type="Proteomes" id="UP001432027"/>
    </source>
</evidence>
<feature type="compositionally biased region" description="Low complexity" evidence="1">
    <location>
        <begin position="401"/>
        <end position="411"/>
    </location>
</feature>
<dbReference type="Proteomes" id="UP001432027">
    <property type="component" value="Unassembled WGS sequence"/>
</dbReference>
<feature type="compositionally biased region" description="Polar residues" evidence="1">
    <location>
        <begin position="419"/>
        <end position="438"/>
    </location>
</feature>
<keyword evidence="3" id="KW-1185">Reference proteome</keyword>
<dbReference type="AlphaFoldDB" id="A0AAV5UAX7"/>
<name>A0AAV5UAX7_9BILA</name>
<gene>
    <name evidence="2" type="ORF">PENTCL1PPCAC_26126</name>
</gene>
<feature type="compositionally biased region" description="Low complexity" evidence="1">
    <location>
        <begin position="480"/>
        <end position="492"/>
    </location>
</feature>
<proteinExistence type="predicted"/>
<dbReference type="EMBL" id="BTSX01000006">
    <property type="protein sequence ID" value="GMT03952.1"/>
    <property type="molecule type" value="Genomic_DNA"/>
</dbReference>
<accession>A0AAV5UAX7</accession>
<comment type="caution">
    <text evidence="2">The sequence shown here is derived from an EMBL/GenBank/DDBJ whole genome shotgun (WGS) entry which is preliminary data.</text>
</comment>
<feature type="region of interest" description="Disordered" evidence="1">
    <location>
        <begin position="227"/>
        <end position="498"/>
    </location>
</feature>
<evidence type="ECO:0000313" key="2">
    <source>
        <dbReference type="EMBL" id="GMT03952.1"/>
    </source>
</evidence>
<feature type="compositionally biased region" description="Basic and acidic residues" evidence="1">
    <location>
        <begin position="359"/>
        <end position="385"/>
    </location>
</feature>
<evidence type="ECO:0000256" key="1">
    <source>
        <dbReference type="SAM" id="MobiDB-lite"/>
    </source>
</evidence>
<reference evidence="2" key="1">
    <citation type="submission" date="2023-10" db="EMBL/GenBank/DDBJ databases">
        <title>Genome assembly of Pristionchus species.</title>
        <authorList>
            <person name="Yoshida K."/>
            <person name="Sommer R.J."/>
        </authorList>
    </citation>
    <scope>NUCLEOTIDE SEQUENCE</scope>
    <source>
        <strain evidence="2">RS0144</strain>
    </source>
</reference>
<sequence>MSKLKKSRWEENEISPSKYRSPTRYAESLSNEYRDKDTLIWNTSESGLTESQLDVYLQCTRHLKKDIALSILRDMDYDITSAVDKCNGIEEIADLSLLEIKVLLAASPVPCSSLGVKSKSSTASEKQVLNLLPHVAPSLIRNYYQRIGREGCIPPRGWVPRVGHILLPSHDRLVGAGLISHDDDSPLYEKPGKRVLRSSAITPEMSTVTRKAGKGNNLAIAMVGYDQDKTGEDGTSPERPLIRTLPMKLPRKRSFSLDRIPTIINSQPRDPSLPKRGRGRPPKNPPGNANPLSTPIRSPLGPSSRPSSPTQIPSFSPSSSISINGSGGKKRKDPLEIDMNWNPSINGRRERRPSLIMIERMEKMENGESSSKKEKIDSNGKEEPSTSRLPAGSESNGWGESPTSASSSFVSPQRRRNTRASTGSISFDPTHDPNANTLSHHKKRQRNSLDIEMVGYNQKPNNSRDRDGFVVPSLPRSPFRSPTRNRPDSSSPPNSPEI</sequence>
<organism evidence="2 3">
    <name type="scientific">Pristionchus entomophagus</name>
    <dbReference type="NCBI Taxonomy" id="358040"/>
    <lineage>
        <taxon>Eukaryota</taxon>
        <taxon>Metazoa</taxon>
        <taxon>Ecdysozoa</taxon>
        <taxon>Nematoda</taxon>
        <taxon>Chromadorea</taxon>
        <taxon>Rhabditida</taxon>
        <taxon>Rhabditina</taxon>
        <taxon>Diplogasteromorpha</taxon>
        <taxon>Diplogasteroidea</taxon>
        <taxon>Neodiplogasteridae</taxon>
        <taxon>Pristionchus</taxon>
    </lineage>
</organism>
<feature type="compositionally biased region" description="Low complexity" evidence="1">
    <location>
        <begin position="286"/>
        <end position="324"/>
    </location>
</feature>